<dbReference type="EMBL" id="GL444953">
    <property type="protein sequence ID" value="EFN60387.1"/>
    <property type="molecule type" value="Genomic_DNA"/>
</dbReference>
<proteinExistence type="predicted"/>
<name>E2B1N1_CAMFO</name>
<dbReference type="AlphaFoldDB" id="E2B1N1"/>
<dbReference type="InParanoid" id="E2B1N1"/>
<reference evidence="1 2" key="1">
    <citation type="journal article" date="2010" name="Science">
        <title>Genomic comparison of the ants Camponotus floridanus and Harpegnathos saltator.</title>
        <authorList>
            <person name="Bonasio R."/>
            <person name="Zhang G."/>
            <person name="Ye C."/>
            <person name="Mutti N.S."/>
            <person name="Fang X."/>
            <person name="Qin N."/>
            <person name="Donahue G."/>
            <person name="Yang P."/>
            <person name="Li Q."/>
            <person name="Li C."/>
            <person name="Zhang P."/>
            <person name="Huang Z."/>
            <person name="Berger S.L."/>
            <person name="Reinberg D."/>
            <person name="Wang J."/>
            <person name="Liebig J."/>
        </authorList>
    </citation>
    <scope>NUCLEOTIDE SEQUENCE [LARGE SCALE GENOMIC DNA]</scope>
    <source>
        <strain evidence="2">C129</strain>
    </source>
</reference>
<evidence type="ECO:0000313" key="2">
    <source>
        <dbReference type="Proteomes" id="UP000000311"/>
    </source>
</evidence>
<keyword evidence="2" id="KW-1185">Reference proteome</keyword>
<gene>
    <name evidence="1" type="ORF">EAG_02099</name>
</gene>
<protein>
    <submittedName>
        <fullName evidence="1">Uncharacterized protein</fullName>
    </submittedName>
</protein>
<dbReference type="Proteomes" id="UP000000311">
    <property type="component" value="Unassembled WGS sequence"/>
</dbReference>
<sequence length="318" mass="36168">MFAWLDVKVPLGSAATSPAFSLSRRFSSVLCYPCSLIFAIYVPQAYESFMTALSAQCKNRNDSRRGDGIRRDLSCLDLKLMRSTLIQLKYYPAFKCGRFHGTRRSQEDRGVVEKALKGVRIYNNDPAQIFATICPDYPSYTNISKIRKHDSTVTPNRAQLRSTSTCRFTTGSHNLGYHALDYLRSSVYTLLQPQLWQSAAKVPTEWRIREQATSVMFPTTEMLSEKRSTNLSIENKNGIDDTLKEFQYCSRLLIFPPQTLLFFPADISQVTRLSFGFTGFNANRYYILSISSLLRVIRLARINGRHTAICLSVAININ</sequence>
<organism evidence="2">
    <name type="scientific">Camponotus floridanus</name>
    <name type="common">Florida carpenter ant</name>
    <dbReference type="NCBI Taxonomy" id="104421"/>
    <lineage>
        <taxon>Eukaryota</taxon>
        <taxon>Metazoa</taxon>
        <taxon>Ecdysozoa</taxon>
        <taxon>Arthropoda</taxon>
        <taxon>Hexapoda</taxon>
        <taxon>Insecta</taxon>
        <taxon>Pterygota</taxon>
        <taxon>Neoptera</taxon>
        <taxon>Endopterygota</taxon>
        <taxon>Hymenoptera</taxon>
        <taxon>Apocrita</taxon>
        <taxon>Aculeata</taxon>
        <taxon>Formicoidea</taxon>
        <taxon>Formicidae</taxon>
        <taxon>Formicinae</taxon>
        <taxon>Camponotus</taxon>
    </lineage>
</organism>
<accession>E2B1N1</accession>
<evidence type="ECO:0000313" key="1">
    <source>
        <dbReference type="EMBL" id="EFN60387.1"/>
    </source>
</evidence>